<evidence type="ECO:0000313" key="1">
    <source>
        <dbReference type="EMBL" id="KIM81474.1"/>
    </source>
</evidence>
<sequence length="214" mass="24513">MSSNLANPSLNPFSNDVCSSIDYKIFKHHIIRPSIINSRIQARLGPPYVSISFAPDCSLSENYSQFFEDTKFTQTAPLKSYPSLLDSDNFSCEPPIHLWGYFSPKHVDYFIWEYGAFKEGATVILGDDLKLVKITEVVGVGCNFIKFGVETLGSSSKDEVPHFKHYFFCWFLTSMQDIVDVERVWDESEVMVQDDLNTDYGKLLGEMFGFMMWE</sequence>
<accession>A0A0C3FNX1</accession>
<dbReference type="EMBL" id="KN832999">
    <property type="protein sequence ID" value="KIM81474.1"/>
    <property type="molecule type" value="Genomic_DNA"/>
</dbReference>
<keyword evidence="2" id="KW-1185">Reference proteome</keyword>
<dbReference type="InParanoid" id="A0A0C3FNX1"/>
<reference evidence="2" key="2">
    <citation type="submission" date="2015-01" db="EMBL/GenBank/DDBJ databases">
        <title>Evolutionary Origins and Diversification of the Mycorrhizal Mutualists.</title>
        <authorList>
            <consortium name="DOE Joint Genome Institute"/>
            <consortium name="Mycorrhizal Genomics Consortium"/>
            <person name="Kohler A."/>
            <person name="Kuo A."/>
            <person name="Nagy L.G."/>
            <person name="Floudas D."/>
            <person name="Copeland A."/>
            <person name="Barry K.W."/>
            <person name="Cichocki N."/>
            <person name="Veneault-Fourrey C."/>
            <person name="LaButti K."/>
            <person name="Lindquist E.A."/>
            <person name="Lipzen A."/>
            <person name="Lundell T."/>
            <person name="Morin E."/>
            <person name="Murat C."/>
            <person name="Riley R."/>
            <person name="Ohm R."/>
            <person name="Sun H."/>
            <person name="Tunlid A."/>
            <person name="Henrissat B."/>
            <person name="Grigoriev I.V."/>
            <person name="Hibbett D.S."/>
            <person name="Martin F."/>
        </authorList>
    </citation>
    <scope>NUCLEOTIDE SEQUENCE [LARGE SCALE GENOMIC DNA]</scope>
    <source>
        <strain evidence="2">F 1598</strain>
    </source>
</reference>
<evidence type="ECO:0000313" key="2">
    <source>
        <dbReference type="Proteomes" id="UP000054166"/>
    </source>
</evidence>
<dbReference type="Proteomes" id="UP000054166">
    <property type="component" value="Unassembled WGS sequence"/>
</dbReference>
<name>A0A0C3FNX1_PILCF</name>
<proteinExistence type="predicted"/>
<gene>
    <name evidence="1" type="ORF">PILCRDRAFT_8819</name>
</gene>
<dbReference type="AlphaFoldDB" id="A0A0C3FNX1"/>
<organism evidence="1 2">
    <name type="scientific">Piloderma croceum (strain F 1598)</name>
    <dbReference type="NCBI Taxonomy" id="765440"/>
    <lineage>
        <taxon>Eukaryota</taxon>
        <taxon>Fungi</taxon>
        <taxon>Dikarya</taxon>
        <taxon>Basidiomycota</taxon>
        <taxon>Agaricomycotina</taxon>
        <taxon>Agaricomycetes</taxon>
        <taxon>Agaricomycetidae</taxon>
        <taxon>Atheliales</taxon>
        <taxon>Atheliaceae</taxon>
        <taxon>Piloderma</taxon>
    </lineage>
</organism>
<reference evidence="1 2" key="1">
    <citation type="submission" date="2014-04" db="EMBL/GenBank/DDBJ databases">
        <authorList>
            <consortium name="DOE Joint Genome Institute"/>
            <person name="Kuo A."/>
            <person name="Tarkka M."/>
            <person name="Buscot F."/>
            <person name="Kohler A."/>
            <person name="Nagy L.G."/>
            <person name="Floudas D."/>
            <person name="Copeland A."/>
            <person name="Barry K.W."/>
            <person name="Cichocki N."/>
            <person name="Veneault-Fourrey C."/>
            <person name="LaButti K."/>
            <person name="Lindquist E.A."/>
            <person name="Lipzen A."/>
            <person name="Lundell T."/>
            <person name="Morin E."/>
            <person name="Murat C."/>
            <person name="Sun H."/>
            <person name="Tunlid A."/>
            <person name="Henrissat B."/>
            <person name="Grigoriev I.V."/>
            <person name="Hibbett D.S."/>
            <person name="Martin F."/>
            <person name="Nordberg H.P."/>
            <person name="Cantor M.N."/>
            <person name="Hua S.X."/>
        </authorList>
    </citation>
    <scope>NUCLEOTIDE SEQUENCE [LARGE SCALE GENOMIC DNA]</scope>
    <source>
        <strain evidence="1 2">F 1598</strain>
    </source>
</reference>
<protein>
    <submittedName>
        <fullName evidence="1">Uncharacterized protein</fullName>
    </submittedName>
</protein>
<dbReference type="HOGENOM" id="CLU_112127_0_0_1"/>